<dbReference type="SUPFAM" id="SSF52540">
    <property type="entry name" value="P-loop containing nucleoside triphosphate hydrolases"/>
    <property type="match status" value="1"/>
</dbReference>
<feature type="binding site" evidence="5">
    <location>
        <begin position="14"/>
        <end position="19"/>
    </location>
    <ligand>
        <name>ATP</name>
        <dbReference type="ChEBI" id="CHEBI:30616"/>
    </ligand>
</feature>
<name>A0A4S4AV06_9RHOO</name>
<comment type="catalytic activity">
    <reaction evidence="5">
        <text>3'-dephospho-CoA + ATP = ADP + CoA + H(+)</text>
        <dbReference type="Rhea" id="RHEA:18245"/>
        <dbReference type="ChEBI" id="CHEBI:15378"/>
        <dbReference type="ChEBI" id="CHEBI:30616"/>
        <dbReference type="ChEBI" id="CHEBI:57287"/>
        <dbReference type="ChEBI" id="CHEBI:57328"/>
        <dbReference type="ChEBI" id="CHEBI:456216"/>
        <dbReference type="EC" id="2.7.1.24"/>
    </reaction>
</comment>
<dbReference type="GO" id="GO:0005737">
    <property type="term" value="C:cytoplasm"/>
    <property type="evidence" value="ECO:0007669"/>
    <property type="project" value="UniProtKB-SubCell"/>
</dbReference>
<dbReference type="PANTHER" id="PTHR10695:SF46">
    <property type="entry name" value="BIFUNCTIONAL COENZYME A SYNTHASE-RELATED"/>
    <property type="match status" value="1"/>
</dbReference>
<dbReference type="Proteomes" id="UP000308430">
    <property type="component" value="Unassembled WGS sequence"/>
</dbReference>
<evidence type="ECO:0000256" key="3">
    <source>
        <dbReference type="ARBA" id="ARBA00022840"/>
    </source>
</evidence>
<keyword evidence="8" id="KW-1185">Reference proteome</keyword>
<protein>
    <recommendedName>
        <fullName evidence="5 6">Dephospho-CoA kinase</fullName>
        <ecNumber evidence="5 6">2.7.1.24</ecNumber>
    </recommendedName>
    <alternativeName>
        <fullName evidence="5">Dephosphocoenzyme A kinase</fullName>
    </alternativeName>
</protein>
<keyword evidence="4 5" id="KW-0173">Coenzyme A biosynthesis</keyword>
<dbReference type="GO" id="GO:0005524">
    <property type="term" value="F:ATP binding"/>
    <property type="evidence" value="ECO:0007669"/>
    <property type="project" value="UniProtKB-UniRule"/>
</dbReference>
<dbReference type="CDD" id="cd02022">
    <property type="entry name" value="DPCK"/>
    <property type="match status" value="1"/>
</dbReference>
<dbReference type="RefSeq" id="WP_136348990.1">
    <property type="nucleotide sequence ID" value="NZ_SSOC01000005.1"/>
</dbReference>
<dbReference type="Gene3D" id="3.40.50.300">
    <property type="entry name" value="P-loop containing nucleotide triphosphate hydrolases"/>
    <property type="match status" value="1"/>
</dbReference>
<dbReference type="PROSITE" id="PS51219">
    <property type="entry name" value="DPCK"/>
    <property type="match status" value="1"/>
</dbReference>
<evidence type="ECO:0000256" key="4">
    <source>
        <dbReference type="ARBA" id="ARBA00022993"/>
    </source>
</evidence>
<accession>A0A4S4AV06</accession>
<evidence type="ECO:0000256" key="1">
    <source>
        <dbReference type="ARBA" id="ARBA00009018"/>
    </source>
</evidence>
<evidence type="ECO:0000256" key="2">
    <source>
        <dbReference type="ARBA" id="ARBA00022741"/>
    </source>
</evidence>
<comment type="caution">
    <text evidence="7">The sequence shown here is derived from an EMBL/GenBank/DDBJ whole genome shotgun (WGS) entry which is preliminary data.</text>
</comment>
<dbReference type="GO" id="GO:0015937">
    <property type="term" value="P:coenzyme A biosynthetic process"/>
    <property type="evidence" value="ECO:0007669"/>
    <property type="project" value="UniProtKB-UniRule"/>
</dbReference>
<dbReference type="GO" id="GO:0004140">
    <property type="term" value="F:dephospho-CoA kinase activity"/>
    <property type="evidence" value="ECO:0007669"/>
    <property type="project" value="UniProtKB-UniRule"/>
</dbReference>
<comment type="function">
    <text evidence="5">Catalyzes the phosphorylation of the 3'-hydroxyl group of dephosphocoenzyme A to form coenzyme A.</text>
</comment>
<reference evidence="7 8" key="1">
    <citation type="submission" date="2019-04" db="EMBL/GenBank/DDBJ databases">
        <title>Azoarcus nasutitermitis sp. nov. isolated from termite nest.</title>
        <authorList>
            <person name="Lin S.-Y."/>
            <person name="Hameed A."/>
            <person name="Hsu Y.-H."/>
            <person name="Young C.-C."/>
        </authorList>
    </citation>
    <scope>NUCLEOTIDE SEQUENCE [LARGE SCALE GENOMIC DNA]</scope>
    <source>
        <strain evidence="7 8">CC-YHH838</strain>
    </source>
</reference>
<comment type="pathway">
    <text evidence="5">Cofactor biosynthesis; coenzyme A biosynthesis; CoA from (R)-pantothenate: step 5/5.</text>
</comment>
<gene>
    <name evidence="5" type="primary">coaE</name>
    <name evidence="7" type="ORF">E6C76_14700</name>
</gene>
<keyword evidence="5 7" id="KW-0808">Transferase</keyword>
<dbReference type="UniPathway" id="UPA00241">
    <property type="reaction ID" value="UER00356"/>
</dbReference>
<sequence length="202" mass="21156">MTRPWTVGLTGGIGSGKSAVAERFAARGAAVVDTDLIAHALTAPDGAAMPALRAAFGDGPIAADGSLDRAAMRALVFADPAARARLEGILHPLIRSESARQCAAARTPYVMLVVPLLVESGDWRTRCDRLCVVDCPEALQIARVQARSGLAEPQVRAIMAAQASRAERLAAADDVIDNAGPLETLDAQVDALHGRYLGLARR</sequence>
<evidence type="ECO:0000313" key="8">
    <source>
        <dbReference type="Proteomes" id="UP000308430"/>
    </source>
</evidence>
<dbReference type="EC" id="2.7.1.24" evidence="5 6"/>
<keyword evidence="5" id="KW-0963">Cytoplasm</keyword>
<organism evidence="7 8">
    <name type="scientific">Pseudothauera nasutitermitis</name>
    <dbReference type="NCBI Taxonomy" id="2565930"/>
    <lineage>
        <taxon>Bacteria</taxon>
        <taxon>Pseudomonadati</taxon>
        <taxon>Pseudomonadota</taxon>
        <taxon>Betaproteobacteria</taxon>
        <taxon>Rhodocyclales</taxon>
        <taxon>Zoogloeaceae</taxon>
        <taxon>Pseudothauera</taxon>
    </lineage>
</organism>
<dbReference type="InterPro" id="IPR001977">
    <property type="entry name" value="Depp_CoAkinase"/>
</dbReference>
<evidence type="ECO:0000256" key="6">
    <source>
        <dbReference type="NCBIfam" id="TIGR00152"/>
    </source>
</evidence>
<dbReference type="AlphaFoldDB" id="A0A4S4AV06"/>
<proteinExistence type="inferred from homology"/>
<dbReference type="NCBIfam" id="TIGR00152">
    <property type="entry name" value="dephospho-CoA kinase"/>
    <property type="match status" value="1"/>
</dbReference>
<evidence type="ECO:0000256" key="5">
    <source>
        <dbReference type="HAMAP-Rule" id="MF_00376"/>
    </source>
</evidence>
<dbReference type="HAMAP" id="MF_00376">
    <property type="entry name" value="Dephospho_CoA_kinase"/>
    <property type="match status" value="1"/>
</dbReference>
<evidence type="ECO:0000313" key="7">
    <source>
        <dbReference type="EMBL" id="THF63829.1"/>
    </source>
</evidence>
<dbReference type="EMBL" id="SSOC01000005">
    <property type="protein sequence ID" value="THF63829.1"/>
    <property type="molecule type" value="Genomic_DNA"/>
</dbReference>
<keyword evidence="5 7" id="KW-0418">Kinase</keyword>
<comment type="subcellular location">
    <subcellularLocation>
        <location evidence="5">Cytoplasm</location>
    </subcellularLocation>
</comment>
<keyword evidence="3 5" id="KW-0067">ATP-binding</keyword>
<dbReference type="OrthoDB" id="9812943at2"/>
<dbReference type="Pfam" id="PF01121">
    <property type="entry name" value="CoaE"/>
    <property type="match status" value="1"/>
</dbReference>
<comment type="similarity">
    <text evidence="1 5">Belongs to the CoaE family.</text>
</comment>
<keyword evidence="2 5" id="KW-0547">Nucleotide-binding</keyword>
<dbReference type="PANTHER" id="PTHR10695">
    <property type="entry name" value="DEPHOSPHO-COA KINASE-RELATED"/>
    <property type="match status" value="1"/>
</dbReference>
<dbReference type="InterPro" id="IPR027417">
    <property type="entry name" value="P-loop_NTPase"/>
</dbReference>